<dbReference type="PANTHER" id="PTHR10851">
    <property type="entry name" value="PYRIDOXINE-5-PHOSPHATE OXIDASE"/>
    <property type="match status" value="1"/>
</dbReference>
<evidence type="ECO:0000256" key="5">
    <source>
        <dbReference type="ARBA" id="ARBA00023002"/>
    </source>
</evidence>
<dbReference type="RefSeq" id="WP_323577585.1">
    <property type="nucleotide sequence ID" value="NZ_JAYGJQ010000002.1"/>
</dbReference>
<feature type="domain" description="Pyridoxine 5'-phosphate oxidase dimerisation C-terminal" evidence="8">
    <location>
        <begin position="160"/>
        <end position="200"/>
    </location>
</feature>
<dbReference type="NCBIfam" id="TIGR00558">
    <property type="entry name" value="pdxH"/>
    <property type="match status" value="1"/>
</dbReference>
<dbReference type="PIRSF" id="PIRSF000190">
    <property type="entry name" value="Pyd_amn-ph_oxd"/>
    <property type="match status" value="1"/>
</dbReference>
<dbReference type="SUPFAM" id="SSF50475">
    <property type="entry name" value="FMN-binding split barrel"/>
    <property type="match status" value="1"/>
</dbReference>
<evidence type="ECO:0000256" key="1">
    <source>
        <dbReference type="ARBA" id="ARBA00001917"/>
    </source>
</evidence>
<evidence type="ECO:0000256" key="3">
    <source>
        <dbReference type="ARBA" id="ARBA00022630"/>
    </source>
</evidence>
<feature type="domain" description="Pyridoxamine 5'-phosphate oxidase N-terminal" evidence="7">
    <location>
        <begin position="25"/>
        <end position="146"/>
    </location>
</feature>
<accession>A0ABU5W135</accession>
<keyword evidence="3" id="KW-0285">Flavoprotein</keyword>
<dbReference type="Gene3D" id="2.30.110.10">
    <property type="entry name" value="Electron Transport, Fmn-binding Protein, Chain A"/>
    <property type="match status" value="1"/>
</dbReference>
<comment type="cofactor">
    <cofactor evidence="1">
        <name>FMN</name>
        <dbReference type="ChEBI" id="CHEBI:58210"/>
    </cofactor>
</comment>
<reference evidence="9 10" key="1">
    <citation type="submission" date="2023-11" db="EMBL/GenBank/DDBJ databases">
        <title>A Novel Polar Bacteriovorax (B. antarcticus) Isolated from the Biocrust in Antarctica.</title>
        <authorList>
            <person name="Mun W."/>
            <person name="Choi S.Y."/>
            <person name="Mitchell R.J."/>
        </authorList>
    </citation>
    <scope>NUCLEOTIDE SEQUENCE [LARGE SCALE GENOMIC DNA]</scope>
    <source>
        <strain evidence="9 10">PP10</strain>
    </source>
</reference>
<evidence type="ECO:0000313" key="10">
    <source>
        <dbReference type="Proteomes" id="UP001302274"/>
    </source>
</evidence>
<gene>
    <name evidence="9" type="primary">pdxH</name>
    <name evidence="9" type="ORF">SHI21_15030</name>
</gene>
<proteinExistence type="inferred from homology"/>
<keyword evidence="10" id="KW-1185">Reference proteome</keyword>
<dbReference type="Proteomes" id="UP001302274">
    <property type="component" value="Unassembled WGS sequence"/>
</dbReference>
<comment type="similarity">
    <text evidence="2">Belongs to the pyridoxamine 5'-phosphate oxidase family.</text>
</comment>
<evidence type="ECO:0000313" key="9">
    <source>
        <dbReference type="EMBL" id="MEA9357540.1"/>
    </source>
</evidence>
<dbReference type="Pfam" id="PF01243">
    <property type="entry name" value="PNPOx_N"/>
    <property type="match status" value="1"/>
</dbReference>
<evidence type="ECO:0000259" key="8">
    <source>
        <dbReference type="Pfam" id="PF10590"/>
    </source>
</evidence>
<protein>
    <recommendedName>
        <fullName evidence="6">Pyridoxamine 5'-phosphate oxidase</fullName>
        <ecNumber evidence="6">1.4.3.5</ecNumber>
    </recommendedName>
</protein>
<dbReference type="Pfam" id="PF10590">
    <property type="entry name" value="PNP_phzG_C"/>
    <property type="match status" value="1"/>
</dbReference>
<keyword evidence="4" id="KW-0288">FMN</keyword>
<dbReference type="InterPro" id="IPR012349">
    <property type="entry name" value="Split_barrel_FMN-bd"/>
</dbReference>
<dbReference type="InterPro" id="IPR019576">
    <property type="entry name" value="Pyridoxamine_oxidase_dimer_C"/>
</dbReference>
<organism evidence="9 10">
    <name type="scientific">Bacteriovorax antarcticus</name>
    <dbReference type="NCBI Taxonomy" id="3088717"/>
    <lineage>
        <taxon>Bacteria</taxon>
        <taxon>Pseudomonadati</taxon>
        <taxon>Bdellovibrionota</taxon>
        <taxon>Bacteriovoracia</taxon>
        <taxon>Bacteriovoracales</taxon>
        <taxon>Bacteriovoracaceae</taxon>
        <taxon>Bacteriovorax</taxon>
    </lineage>
</organism>
<dbReference type="PANTHER" id="PTHR10851:SF0">
    <property type="entry name" value="PYRIDOXINE-5'-PHOSPHATE OXIDASE"/>
    <property type="match status" value="1"/>
</dbReference>
<dbReference type="InterPro" id="IPR011576">
    <property type="entry name" value="Pyridox_Oxase_N"/>
</dbReference>
<keyword evidence="5 9" id="KW-0560">Oxidoreductase</keyword>
<name>A0ABU5W135_9BACT</name>
<evidence type="ECO:0000259" key="7">
    <source>
        <dbReference type="Pfam" id="PF01243"/>
    </source>
</evidence>
<evidence type="ECO:0000256" key="2">
    <source>
        <dbReference type="ARBA" id="ARBA00007301"/>
    </source>
</evidence>
<evidence type="ECO:0000256" key="6">
    <source>
        <dbReference type="NCBIfam" id="TIGR00558"/>
    </source>
</evidence>
<dbReference type="EMBL" id="JAYGJQ010000002">
    <property type="protein sequence ID" value="MEA9357540.1"/>
    <property type="molecule type" value="Genomic_DNA"/>
</dbReference>
<sequence>MDSLIEYSLKNSPLDSFSSWYEDAKKVEQNPDAMTLSTIDLKNNRPDSRTVLFKGIKDGCCTFYTNYMSNKALELESNNEACLLFYWHVSKRQVRIQGRVRKMSQGDSEKYFQSRDRQSQLASMISNQSSPIADKDALLKKLTEATEKYEGIDIPYPTNWGGYLFEPYEFEFFVYGDYRINDRFLFKKQNNDWSVTRLQP</sequence>
<dbReference type="GO" id="GO:0004733">
    <property type="term" value="F:pyridoxamine phosphate oxidase activity"/>
    <property type="evidence" value="ECO:0007669"/>
    <property type="project" value="UniProtKB-EC"/>
</dbReference>
<evidence type="ECO:0000256" key="4">
    <source>
        <dbReference type="ARBA" id="ARBA00022643"/>
    </source>
</evidence>
<dbReference type="NCBIfam" id="NF004231">
    <property type="entry name" value="PRK05679.1"/>
    <property type="match status" value="1"/>
</dbReference>
<dbReference type="EC" id="1.4.3.5" evidence="6"/>
<comment type="caution">
    <text evidence="9">The sequence shown here is derived from an EMBL/GenBank/DDBJ whole genome shotgun (WGS) entry which is preliminary data.</text>
</comment>
<dbReference type="InterPro" id="IPR000659">
    <property type="entry name" value="Pyridox_Oxase"/>
</dbReference>